<dbReference type="EMBL" id="WJXA01000011">
    <property type="protein sequence ID" value="KAF7126285.1"/>
    <property type="molecule type" value="Genomic_DNA"/>
</dbReference>
<gene>
    <name evidence="3" type="ORF">RHSIM_Rhsim11G0068600</name>
</gene>
<reference evidence="3" key="1">
    <citation type="submission" date="2019-11" db="EMBL/GenBank/DDBJ databases">
        <authorList>
            <person name="Liu Y."/>
            <person name="Hou J."/>
            <person name="Li T.-Q."/>
            <person name="Guan C.-H."/>
            <person name="Wu X."/>
            <person name="Wu H.-Z."/>
            <person name="Ling F."/>
            <person name="Zhang R."/>
            <person name="Shi X.-G."/>
            <person name="Ren J.-P."/>
            <person name="Chen E.-F."/>
            <person name="Sun J.-M."/>
        </authorList>
    </citation>
    <scope>NUCLEOTIDE SEQUENCE</scope>
    <source>
        <strain evidence="3">Adult_tree_wgs_1</strain>
        <tissue evidence="3">Leaves</tissue>
    </source>
</reference>
<dbReference type="InterPro" id="IPR001810">
    <property type="entry name" value="F-box_dom"/>
</dbReference>
<dbReference type="InterPro" id="IPR006527">
    <property type="entry name" value="F-box-assoc_dom_typ1"/>
</dbReference>
<dbReference type="SUPFAM" id="SSF81383">
    <property type="entry name" value="F-box domain"/>
    <property type="match status" value="1"/>
</dbReference>
<dbReference type="InterPro" id="IPR055290">
    <property type="entry name" value="At3g26010-like"/>
</dbReference>
<feature type="domain" description="F-box" evidence="1">
    <location>
        <begin position="31"/>
        <end position="64"/>
    </location>
</feature>
<dbReference type="AlphaFoldDB" id="A0A834GAM0"/>
<evidence type="ECO:0000313" key="3">
    <source>
        <dbReference type="EMBL" id="KAF7126285.1"/>
    </source>
</evidence>
<comment type="caution">
    <text evidence="3">The sequence shown here is derived from an EMBL/GenBank/DDBJ whole genome shotgun (WGS) entry which is preliminary data.</text>
</comment>
<accession>A0A834GAM0</accession>
<dbReference type="PANTHER" id="PTHR35546">
    <property type="entry name" value="F-BOX PROTEIN INTERACTION DOMAIN PROTEIN-RELATED"/>
    <property type="match status" value="1"/>
</dbReference>
<sequence length="393" mass="45073">MKTFRKKTKLSADRTPPETLPAAELIANNVDLLPQILLCVPAKFLIRFKSVSKHWLSLISDSQFATTHSRQNSNPLISSLYFHYKGKLESVSLNGSPTTPSLSFLRPFMGDFTVEHSCNGLLLIKYYKQIVDNRAEAQYVVCNPTTQKFRLLDYRVNAQYRKGFSSVSCWLAFDPSKSPHYKVVMLTRLYYSAPSEVDIYSSETAWWKKIFLPNEEMGGIYGRGAFWNGAIYRLCHLYNLWRLDIETEEMIGIPCTQGSTRILSLLNTRYFGECGRGGRLLLIQSPSHSALRFKIRKLDEDGCRWKVKFRVDLKTLISEIPEMESKKRLKFTIMCAVEGEQENEFSLILAIPGKMISYNLQKMTWKVLRDNSENVPRDGDAIVFPLVESISPV</sequence>
<dbReference type="NCBIfam" id="TIGR01640">
    <property type="entry name" value="F_box_assoc_1"/>
    <property type="match status" value="1"/>
</dbReference>
<proteinExistence type="predicted"/>
<dbReference type="InterPro" id="IPR017451">
    <property type="entry name" value="F-box-assoc_interact_dom"/>
</dbReference>
<keyword evidence="4" id="KW-1185">Reference proteome</keyword>
<evidence type="ECO:0008006" key="5">
    <source>
        <dbReference type="Google" id="ProtNLM"/>
    </source>
</evidence>
<dbReference type="PANTHER" id="PTHR35546:SF115">
    <property type="entry name" value="F-BOX DOMAIN-CONTAINING PROTEIN"/>
    <property type="match status" value="1"/>
</dbReference>
<dbReference type="OrthoDB" id="605328at2759"/>
<dbReference type="Pfam" id="PF07734">
    <property type="entry name" value="FBA_1"/>
    <property type="match status" value="1"/>
</dbReference>
<name>A0A834GAM0_RHOSS</name>
<protein>
    <recommendedName>
        <fullName evidence="5">F-box domain-containing protein</fullName>
    </recommendedName>
</protein>
<organism evidence="3 4">
    <name type="scientific">Rhododendron simsii</name>
    <name type="common">Sims's rhododendron</name>
    <dbReference type="NCBI Taxonomy" id="118357"/>
    <lineage>
        <taxon>Eukaryota</taxon>
        <taxon>Viridiplantae</taxon>
        <taxon>Streptophyta</taxon>
        <taxon>Embryophyta</taxon>
        <taxon>Tracheophyta</taxon>
        <taxon>Spermatophyta</taxon>
        <taxon>Magnoliopsida</taxon>
        <taxon>eudicotyledons</taxon>
        <taxon>Gunneridae</taxon>
        <taxon>Pentapetalae</taxon>
        <taxon>asterids</taxon>
        <taxon>Ericales</taxon>
        <taxon>Ericaceae</taxon>
        <taxon>Ericoideae</taxon>
        <taxon>Rhodoreae</taxon>
        <taxon>Rhododendron</taxon>
    </lineage>
</organism>
<dbReference type="InterPro" id="IPR036047">
    <property type="entry name" value="F-box-like_dom_sf"/>
</dbReference>
<feature type="domain" description="F-box associated beta-propeller type 1" evidence="2">
    <location>
        <begin position="116"/>
        <end position="317"/>
    </location>
</feature>
<evidence type="ECO:0000313" key="4">
    <source>
        <dbReference type="Proteomes" id="UP000626092"/>
    </source>
</evidence>
<dbReference type="Proteomes" id="UP000626092">
    <property type="component" value="Unassembled WGS sequence"/>
</dbReference>
<evidence type="ECO:0000259" key="1">
    <source>
        <dbReference type="Pfam" id="PF00646"/>
    </source>
</evidence>
<dbReference type="Pfam" id="PF00646">
    <property type="entry name" value="F-box"/>
    <property type="match status" value="1"/>
</dbReference>
<evidence type="ECO:0000259" key="2">
    <source>
        <dbReference type="Pfam" id="PF07734"/>
    </source>
</evidence>